<dbReference type="InterPro" id="IPR051564">
    <property type="entry name" value="LRR_receptor-like_kinase"/>
</dbReference>
<keyword evidence="10" id="KW-1185">Reference proteome</keyword>
<keyword evidence="9" id="KW-0675">Receptor</keyword>
<evidence type="ECO:0000256" key="1">
    <source>
        <dbReference type="ARBA" id="ARBA00004370"/>
    </source>
</evidence>
<evidence type="ECO:0000256" key="6">
    <source>
        <dbReference type="ARBA" id="ARBA00023136"/>
    </source>
</evidence>
<keyword evidence="3 7" id="KW-0812">Transmembrane</keyword>
<evidence type="ECO:0000313" key="10">
    <source>
        <dbReference type="Proteomes" id="UP000653305"/>
    </source>
</evidence>
<name>A0A830CHX9_9LAMI</name>
<keyword evidence="4" id="KW-0677">Repeat</keyword>
<protein>
    <submittedName>
        <fullName evidence="9">Receptor-like serine/threonine-protein kinase ale2</fullName>
    </submittedName>
</protein>
<dbReference type="SUPFAM" id="SSF52058">
    <property type="entry name" value="L domain-like"/>
    <property type="match status" value="1"/>
</dbReference>
<evidence type="ECO:0000256" key="5">
    <source>
        <dbReference type="ARBA" id="ARBA00022989"/>
    </source>
</evidence>
<dbReference type="PANTHER" id="PTHR48055">
    <property type="entry name" value="LEUCINE-RICH REPEAT RECEPTOR PROTEIN KINASE EMS1"/>
    <property type="match status" value="1"/>
</dbReference>
<evidence type="ECO:0000256" key="3">
    <source>
        <dbReference type="ARBA" id="ARBA00022692"/>
    </source>
</evidence>
<dbReference type="InterPro" id="IPR032675">
    <property type="entry name" value="LRR_dom_sf"/>
</dbReference>
<dbReference type="PROSITE" id="PS50011">
    <property type="entry name" value="PROTEIN_KINASE_DOM"/>
    <property type="match status" value="1"/>
</dbReference>
<dbReference type="PANTHER" id="PTHR48055:SF6">
    <property type="entry name" value="LEUCINE-RICH REPEAT RECEPTOR PROTEIN KINASE MSP1"/>
    <property type="match status" value="1"/>
</dbReference>
<keyword evidence="5 7" id="KW-1133">Transmembrane helix</keyword>
<keyword evidence="6 7" id="KW-0472">Membrane</keyword>
<comment type="subcellular location">
    <subcellularLocation>
        <location evidence="1">Membrane</location>
    </subcellularLocation>
</comment>
<dbReference type="Gene3D" id="1.10.510.10">
    <property type="entry name" value="Transferase(Phosphotransferase) domain 1"/>
    <property type="match status" value="2"/>
</dbReference>
<feature type="transmembrane region" description="Helical" evidence="7">
    <location>
        <begin position="219"/>
        <end position="240"/>
    </location>
</feature>
<evidence type="ECO:0000259" key="8">
    <source>
        <dbReference type="PROSITE" id="PS50011"/>
    </source>
</evidence>
<keyword evidence="2" id="KW-0433">Leucine-rich repeat</keyword>
<dbReference type="InterPro" id="IPR001611">
    <property type="entry name" value="Leu-rich_rpt"/>
</dbReference>
<evidence type="ECO:0000256" key="2">
    <source>
        <dbReference type="ARBA" id="ARBA00022614"/>
    </source>
</evidence>
<dbReference type="InterPro" id="IPR000719">
    <property type="entry name" value="Prot_kinase_dom"/>
</dbReference>
<feature type="domain" description="Protein kinase" evidence="8">
    <location>
        <begin position="231"/>
        <end position="519"/>
    </location>
</feature>
<keyword evidence="9" id="KW-0418">Kinase</keyword>
<dbReference type="GO" id="GO:0016020">
    <property type="term" value="C:membrane"/>
    <property type="evidence" value="ECO:0007669"/>
    <property type="project" value="UniProtKB-SubCell"/>
</dbReference>
<dbReference type="Pfam" id="PF07714">
    <property type="entry name" value="PK_Tyr_Ser-Thr"/>
    <property type="match status" value="1"/>
</dbReference>
<dbReference type="SUPFAM" id="SSF56112">
    <property type="entry name" value="Protein kinase-like (PK-like)"/>
    <property type="match status" value="1"/>
</dbReference>
<reference evidence="9" key="1">
    <citation type="submission" date="2020-07" db="EMBL/GenBank/DDBJ databases">
        <title>Ethylene signaling mediates host invasion by parasitic plants.</title>
        <authorList>
            <person name="Yoshida S."/>
        </authorList>
    </citation>
    <scope>NUCLEOTIDE SEQUENCE</scope>
    <source>
        <strain evidence="9">Okayama</strain>
    </source>
</reference>
<proteinExistence type="predicted"/>
<dbReference type="AlphaFoldDB" id="A0A830CHX9"/>
<dbReference type="InterPro" id="IPR001245">
    <property type="entry name" value="Ser-Thr/Tyr_kinase_cat_dom"/>
</dbReference>
<dbReference type="OrthoDB" id="1914767at2759"/>
<dbReference type="GO" id="GO:0005524">
    <property type="term" value="F:ATP binding"/>
    <property type="evidence" value="ECO:0007669"/>
    <property type="project" value="InterPro"/>
</dbReference>
<dbReference type="Pfam" id="PF13855">
    <property type="entry name" value="LRR_8"/>
    <property type="match status" value="1"/>
</dbReference>
<dbReference type="InterPro" id="IPR011009">
    <property type="entry name" value="Kinase-like_dom_sf"/>
</dbReference>
<accession>A0A830CHX9</accession>
<dbReference type="Proteomes" id="UP000653305">
    <property type="component" value="Unassembled WGS sequence"/>
</dbReference>
<organism evidence="9 10">
    <name type="scientific">Phtheirospermum japonicum</name>
    <dbReference type="NCBI Taxonomy" id="374723"/>
    <lineage>
        <taxon>Eukaryota</taxon>
        <taxon>Viridiplantae</taxon>
        <taxon>Streptophyta</taxon>
        <taxon>Embryophyta</taxon>
        <taxon>Tracheophyta</taxon>
        <taxon>Spermatophyta</taxon>
        <taxon>Magnoliopsida</taxon>
        <taxon>eudicotyledons</taxon>
        <taxon>Gunneridae</taxon>
        <taxon>Pentapetalae</taxon>
        <taxon>asterids</taxon>
        <taxon>lamiids</taxon>
        <taxon>Lamiales</taxon>
        <taxon>Orobanchaceae</taxon>
        <taxon>Orobanchaceae incertae sedis</taxon>
        <taxon>Phtheirospermum</taxon>
    </lineage>
</organism>
<evidence type="ECO:0000256" key="4">
    <source>
        <dbReference type="ARBA" id="ARBA00022737"/>
    </source>
</evidence>
<gene>
    <name evidence="9" type="ORF">PHJA_001736600</name>
</gene>
<evidence type="ECO:0000256" key="7">
    <source>
        <dbReference type="SAM" id="Phobius"/>
    </source>
</evidence>
<dbReference type="Gene3D" id="3.30.200.20">
    <property type="entry name" value="Phosphorylase Kinase, domain 1"/>
    <property type="match status" value="1"/>
</dbReference>
<keyword evidence="9" id="KW-0808">Transferase</keyword>
<sequence>MAPIFSANLLHFLTAITSISIPVTFTATVIEDLNNLQPPPDFNFTITKNCQTNPSLRYCNHNAIPFDNIHEIFKFTIVASHLCNISNNPNCIETFPKIDLHSQPRIAPLYLSFTFFWKYCPLTILSIDLSNNSIKGNFPTEVFYCSQIQALDLSHNSISGDVPVQKFSFLENLTLLNLSYNHFSEFRISDAGFFNRFNSSSFFHSGLVPNQEGFFKIKAVFLLIGFPFLVIAVVVVLGWLCFSGFSQSGHEFTPSVLNAATDRFSVRNLAGKNTYRGILRDGSEVRIYICSGKFSRETRERFVGKSRVLVQLRHKNIVPVLGWCDSRRFRANVSEWVDGENIEAWVINSVPAWDQRVKVILGIAAGICYLHEEWPQVNYSLKTRNIVLSEDGEPLITRFKIDDHHHHSSTKKTYKFGMFVLEMVTNRRPKEEFGNEAGFVEWVKMQFPENPESVIDKRMKKNLEIVSEAADVVEFGLMCTDLSSDRQPGWDKICDLLSNVSCAAKSAHRGHKHVHHRGF</sequence>
<dbReference type="EMBL" id="BMAC01000411">
    <property type="protein sequence ID" value="GFP95924.1"/>
    <property type="molecule type" value="Genomic_DNA"/>
</dbReference>
<dbReference type="Gene3D" id="3.80.10.10">
    <property type="entry name" value="Ribonuclease Inhibitor"/>
    <property type="match status" value="1"/>
</dbReference>
<dbReference type="GO" id="GO:0004672">
    <property type="term" value="F:protein kinase activity"/>
    <property type="evidence" value="ECO:0007669"/>
    <property type="project" value="InterPro"/>
</dbReference>
<evidence type="ECO:0000313" key="9">
    <source>
        <dbReference type="EMBL" id="GFP95924.1"/>
    </source>
</evidence>
<comment type="caution">
    <text evidence="9">The sequence shown here is derived from an EMBL/GenBank/DDBJ whole genome shotgun (WGS) entry which is preliminary data.</text>
</comment>